<dbReference type="Proteomes" id="UP000260812">
    <property type="component" value="Unassembled WGS sequence"/>
</dbReference>
<organism evidence="1 2">
    <name type="scientific">Eisenbergiella massiliensis</name>
    <dbReference type="NCBI Taxonomy" id="1720294"/>
    <lineage>
        <taxon>Bacteria</taxon>
        <taxon>Bacillati</taxon>
        <taxon>Bacillota</taxon>
        <taxon>Clostridia</taxon>
        <taxon>Lachnospirales</taxon>
        <taxon>Lachnospiraceae</taxon>
        <taxon>Eisenbergiella</taxon>
    </lineage>
</organism>
<dbReference type="EMBL" id="QVLV01000030">
    <property type="protein sequence ID" value="RGE56092.1"/>
    <property type="molecule type" value="Genomic_DNA"/>
</dbReference>
<dbReference type="RefSeq" id="WP_021636816.1">
    <property type="nucleotide sequence ID" value="NZ_CANNOQ010000049.1"/>
</dbReference>
<dbReference type="SUPFAM" id="SSF51197">
    <property type="entry name" value="Clavaminate synthase-like"/>
    <property type="match status" value="1"/>
</dbReference>
<dbReference type="PANTHER" id="PTHR34986">
    <property type="entry name" value="EVOLVED BETA-GALACTOSIDASE SUBUNIT BETA"/>
    <property type="match status" value="1"/>
</dbReference>
<dbReference type="GeneID" id="97990211"/>
<proteinExistence type="predicted"/>
<keyword evidence="2" id="KW-1185">Reference proteome</keyword>
<reference evidence="1" key="1">
    <citation type="submission" date="2018-08" db="EMBL/GenBank/DDBJ databases">
        <title>A genome reference for cultivated species of the human gut microbiota.</title>
        <authorList>
            <person name="Zou Y."/>
            <person name="Xue W."/>
            <person name="Luo G."/>
        </authorList>
    </citation>
    <scope>NUCLEOTIDE SEQUENCE [LARGE SCALE GENOMIC DNA]</scope>
    <source>
        <strain evidence="1">TF05-5AC</strain>
    </source>
</reference>
<evidence type="ECO:0000313" key="1">
    <source>
        <dbReference type="EMBL" id="RGE56092.1"/>
    </source>
</evidence>
<dbReference type="Gene3D" id="2.60.120.370">
    <property type="entry name" value="YhcH/YjgK/YiaL"/>
    <property type="match status" value="1"/>
</dbReference>
<accession>A0A3E3HWB6</accession>
<dbReference type="PANTHER" id="PTHR34986:SF1">
    <property type="entry name" value="PROTEIN YIAL"/>
    <property type="match status" value="1"/>
</dbReference>
<dbReference type="AlphaFoldDB" id="A0A3E3HWB6"/>
<evidence type="ECO:0000313" key="2">
    <source>
        <dbReference type="Proteomes" id="UP000260812"/>
    </source>
</evidence>
<dbReference type="NCBIfam" id="TIGR00022">
    <property type="entry name" value="YhcH/YjgK/YiaL family protein"/>
    <property type="match status" value="1"/>
</dbReference>
<comment type="caution">
    <text evidence="1">The sequence shown here is derived from an EMBL/GenBank/DDBJ whole genome shotgun (WGS) entry which is preliminary data.</text>
</comment>
<dbReference type="InterPro" id="IPR037012">
    <property type="entry name" value="NanQ/TabA/YiaL_sf"/>
</dbReference>
<name>A0A3E3HWB6_9FIRM</name>
<sequence length="149" mass="16833">MIYDTLDRIGEYRGMGEWLDRAIDFLENTDMERLPSGRTEIAGTDCFINVMETVTKEETQADFEVHRKYMDIQIDLEGMEEIQIGGTTEGEKFPYSEEMDFGTVLCEKKAACLLGRGRFILCMAGEPHKPGVAAGEPGRLKKCVIKVRV</sequence>
<dbReference type="GO" id="GO:0005829">
    <property type="term" value="C:cytosol"/>
    <property type="evidence" value="ECO:0007669"/>
    <property type="project" value="TreeGrafter"/>
</dbReference>
<dbReference type="InterPro" id="IPR004375">
    <property type="entry name" value="NanQ/TabA/YiaL"/>
</dbReference>
<gene>
    <name evidence="1" type="ORF">DXC51_25985</name>
</gene>
<protein>
    <submittedName>
        <fullName evidence="1">YhcH/YjgK/YiaL family protein</fullName>
    </submittedName>
</protein>
<dbReference type="Pfam" id="PF04074">
    <property type="entry name" value="DUF386"/>
    <property type="match status" value="1"/>
</dbReference>